<dbReference type="InterPro" id="IPR001919">
    <property type="entry name" value="CBD2"/>
</dbReference>
<gene>
    <name evidence="3" type="ORF">M1L60_20380</name>
</gene>
<feature type="region of interest" description="Disordered" evidence="1">
    <location>
        <begin position="54"/>
        <end position="114"/>
    </location>
</feature>
<evidence type="ECO:0000313" key="4">
    <source>
        <dbReference type="Proteomes" id="UP001523369"/>
    </source>
</evidence>
<dbReference type="EMBL" id="JAMYJR010000021">
    <property type="protein sequence ID" value="MCO8272955.1"/>
    <property type="molecule type" value="Genomic_DNA"/>
</dbReference>
<dbReference type="Gene3D" id="2.60.40.290">
    <property type="match status" value="1"/>
</dbReference>
<comment type="caution">
    <text evidence="3">The sequence shown here is derived from an EMBL/GenBank/DDBJ whole genome shotgun (WGS) entry which is preliminary data.</text>
</comment>
<name>A0ABT1DQ75_9ACTN</name>
<protein>
    <submittedName>
        <fullName evidence="3">Cellulose-binding domain-containing protein</fullName>
    </submittedName>
</protein>
<dbReference type="SMART" id="SM00637">
    <property type="entry name" value="CBD_II"/>
    <property type="match status" value="1"/>
</dbReference>
<dbReference type="Pfam" id="PF00553">
    <property type="entry name" value="CBM_2"/>
    <property type="match status" value="1"/>
</dbReference>
<dbReference type="Proteomes" id="UP001523369">
    <property type="component" value="Unassembled WGS sequence"/>
</dbReference>
<dbReference type="PROSITE" id="PS51173">
    <property type="entry name" value="CBM2"/>
    <property type="match status" value="1"/>
</dbReference>
<evidence type="ECO:0000256" key="1">
    <source>
        <dbReference type="SAM" id="MobiDB-lite"/>
    </source>
</evidence>
<organism evidence="3 4">
    <name type="scientific">Paractinoplanes aksuensis</name>
    <dbReference type="NCBI Taxonomy" id="2939490"/>
    <lineage>
        <taxon>Bacteria</taxon>
        <taxon>Bacillati</taxon>
        <taxon>Actinomycetota</taxon>
        <taxon>Actinomycetes</taxon>
        <taxon>Micromonosporales</taxon>
        <taxon>Micromonosporaceae</taxon>
        <taxon>Paractinoplanes</taxon>
    </lineage>
</organism>
<keyword evidence="4" id="KW-1185">Reference proteome</keyword>
<dbReference type="InterPro" id="IPR012291">
    <property type="entry name" value="CBM2_carb-bd_dom_sf"/>
</dbReference>
<feature type="compositionally biased region" description="Low complexity" evidence="1">
    <location>
        <begin position="66"/>
        <end position="79"/>
    </location>
</feature>
<sequence length="216" mass="22809">MAAKHSVRVFGTARFILSFAVAILVLLVVWIAVRAVGPAEASRPPTIVLPSVARVTIDPPPPTPSVKPSVSRTPSKSPSPSKPTPSERPTTARATTAVPEKTRTTTKPPPPPTEVEATLAVTASWEGGYVAMARVTNEGERPVRWKVTVSHADLRDLELRNVWNATGNLSGDSIVFTGGPLDPGRTADFGYQTSKDGRGDARPAGCNAVGGTCRIR</sequence>
<evidence type="ECO:0000259" key="2">
    <source>
        <dbReference type="PROSITE" id="PS51173"/>
    </source>
</evidence>
<proteinExistence type="predicted"/>
<feature type="domain" description="CBM2" evidence="2">
    <location>
        <begin position="108"/>
        <end position="216"/>
    </location>
</feature>
<dbReference type="InterPro" id="IPR008965">
    <property type="entry name" value="CBM2/CBM3_carb-bd_dom_sf"/>
</dbReference>
<dbReference type="SUPFAM" id="SSF49384">
    <property type="entry name" value="Carbohydrate-binding domain"/>
    <property type="match status" value="1"/>
</dbReference>
<evidence type="ECO:0000313" key="3">
    <source>
        <dbReference type="EMBL" id="MCO8272955.1"/>
    </source>
</evidence>
<accession>A0ABT1DQ75</accession>
<dbReference type="RefSeq" id="WP_253239037.1">
    <property type="nucleotide sequence ID" value="NZ_JAMYJR010000021.1"/>
</dbReference>
<feature type="compositionally biased region" description="Low complexity" evidence="1">
    <location>
        <begin position="87"/>
        <end position="99"/>
    </location>
</feature>
<reference evidence="3 4" key="1">
    <citation type="submission" date="2022-06" db="EMBL/GenBank/DDBJ databases">
        <title>New Species of the Genus Actinoplanes, ActinopZanes ferrugineus.</title>
        <authorList>
            <person name="Ding P."/>
        </authorList>
    </citation>
    <scope>NUCLEOTIDE SEQUENCE [LARGE SCALE GENOMIC DNA]</scope>
    <source>
        <strain evidence="3 4">TRM88003</strain>
    </source>
</reference>